<dbReference type="PANTHER" id="PTHR11601">
    <property type="entry name" value="CYSTEINE DESULFURYLASE FAMILY MEMBER"/>
    <property type="match status" value="1"/>
</dbReference>
<dbReference type="InterPro" id="IPR016454">
    <property type="entry name" value="Cysteine_dSase"/>
</dbReference>
<evidence type="ECO:0000256" key="6">
    <source>
        <dbReference type="ARBA" id="ARBA00023004"/>
    </source>
</evidence>
<sequence>MTAGQNRIPVNLDYAASTPMRAEALLAQREYDDSELAGVNPNSLHSLGRKAAARLEVARREIARSFGARVRPSEIVLTNGGTEANQLALLGLAEGARQRDRKRDRVIVSAIEHDSILDNLPLLRAAGFTVDLVQPCRAGYIEPAALVELLGDDVALVSIMVANNETGVVQPIRELAAAAHAAGALFHTDAIQGYLHIPLDVTELGVDTMTVAAHKIGGPVASGALYLKSRTPLRPRIFGGGQEAGRRAGTQDLRTQLAFAAAARTLAPHVAQERATLQTLSDKLYATLTAHPRIHATMGDYAHADRLPGMVSIYIDGMDSEELIVKLDAAGFEVSAGSACSSGSMDPSHVLSAMGIGREQALGALRISFDDRVNPGDLDEFAQTLLSIVGAA</sequence>
<comment type="cofactor">
    <cofactor evidence="1">
        <name>pyridoxal 5'-phosphate</name>
        <dbReference type="ChEBI" id="CHEBI:597326"/>
    </cofactor>
</comment>
<keyword evidence="7" id="KW-0411">Iron-sulfur</keyword>
<evidence type="ECO:0000313" key="11">
    <source>
        <dbReference type="Proteomes" id="UP000095468"/>
    </source>
</evidence>
<name>A0A174FNR4_9ACTN</name>
<dbReference type="EMBL" id="CYYP01000018">
    <property type="protein sequence ID" value="CUO51157.1"/>
    <property type="molecule type" value="Genomic_DNA"/>
</dbReference>
<reference evidence="10 11" key="1">
    <citation type="submission" date="2015-09" db="EMBL/GenBank/DDBJ databases">
        <authorList>
            <consortium name="Pathogen Informatics"/>
        </authorList>
    </citation>
    <scope>NUCLEOTIDE SEQUENCE [LARGE SCALE GENOMIC DNA]</scope>
    <source>
        <strain evidence="10 11">2789STDY5608823</strain>
    </source>
</reference>
<proteinExistence type="inferred from homology"/>
<evidence type="ECO:0000256" key="5">
    <source>
        <dbReference type="ARBA" id="ARBA00022898"/>
    </source>
</evidence>
<dbReference type="EC" id="2.8.1.7" evidence="10"/>
<dbReference type="Gene3D" id="1.10.260.50">
    <property type="match status" value="1"/>
</dbReference>
<dbReference type="PANTHER" id="PTHR11601:SF34">
    <property type="entry name" value="CYSTEINE DESULFURASE"/>
    <property type="match status" value="1"/>
</dbReference>
<dbReference type="GO" id="GO:0046872">
    <property type="term" value="F:metal ion binding"/>
    <property type="evidence" value="ECO:0007669"/>
    <property type="project" value="UniProtKB-KW"/>
</dbReference>
<dbReference type="AlphaFoldDB" id="A0A174FNR4"/>
<evidence type="ECO:0000256" key="3">
    <source>
        <dbReference type="ARBA" id="ARBA00022679"/>
    </source>
</evidence>
<dbReference type="InterPro" id="IPR015421">
    <property type="entry name" value="PyrdxlP-dep_Trfase_major"/>
</dbReference>
<dbReference type="GO" id="GO:0051536">
    <property type="term" value="F:iron-sulfur cluster binding"/>
    <property type="evidence" value="ECO:0007669"/>
    <property type="project" value="UniProtKB-KW"/>
</dbReference>
<dbReference type="GO" id="GO:0031071">
    <property type="term" value="F:cysteine desulfurase activity"/>
    <property type="evidence" value="ECO:0007669"/>
    <property type="project" value="UniProtKB-EC"/>
</dbReference>
<keyword evidence="6" id="KW-0408">Iron</keyword>
<evidence type="ECO:0000313" key="10">
    <source>
        <dbReference type="EMBL" id="CUO51157.1"/>
    </source>
</evidence>
<keyword evidence="5" id="KW-0663">Pyridoxal phosphate</keyword>
<keyword evidence="3 10" id="KW-0808">Transferase</keyword>
<comment type="similarity">
    <text evidence="2">Belongs to the class-V pyridoxal-phosphate-dependent aminotransferase family. NifS/IscS subfamily.</text>
</comment>
<protein>
    <submittedName>
        <fullName evidence="10">Cysteine desulfurase</fullName>
        <ecNumber evidence="10">2.8.1.7</ecNumber>
    </submittedName>
</protein>
<dbReference type="Gene3D" id="3.90.1150.10">
    <property type="entry name" value="Aspartate Aminotransferase, domain 1"/>
    <property type="match status" value="1"/>
</dbReference>
<organism evidence="10 11">
    <name type="scientific">Collinsella aerofaciens</name>
    <dbReference type="NCBI Taxonomy" id="74426"/>
    <lineage>
        <taxon>Bacteria</taxon>
        <taxon>Bacillati</taxon>
        <taxon>Actinomycetota</taxon>
        <taxon>Coriobacteriia</taxon>
        <taxon>Coriobacteriales</taxon>
        <taxon>Coriobacteriaceae</taxon>
        <taxon>Collinsella</taxon>
    </lineage>
</organism>
<dbReference type="Pfam" id="PF00266">
    <property type="entry name" value="Aminotran_5"/>
    <property type="match status" value="1"/>
</dbReference>
<evidence type="ECO:0000259" key="9">
    <source>
        <dbReference type="Pfam" id="PF00266"/>
    </source>
</evidence>
<evidence type="ECO:0000256" key="4">
    <source>
        <dbReference type="ARBA" id="ARBA00022723"/>
    </source>
</evidence>
<evidence type="ECO:0000256" key="8">
    <source>
        <dbReference type="ARBA" id="ARBA00050776"/>
    </source>
</evidence>
<evidence type="ECO:0000256" key="1">
    <source>
        <dbReference type="ARBA" id="ARBA00001933"/>
    </source>
</evidence>
<evidence type="ECO:0000256" key="7">
    <source>
        <dbReference type="ARBA" id="ARBA00023014"/>
    </source>
</evidence>
<dbReference type="Gene3D" id="3.40.640.10">
    <property type="entry name" value="Type I PLP-dependent aspartate aminotransferase-like (Major domain)"/>
    <property type="match status" value="1"/>
</dbReference>
<keyword evidence="4" id="KW-0479">Metal-binding</keyword>
<accession>A0A174FNR4</accession>
<dbReference type="RefSeq" id="WP_055287395.1">
    <property type="nucleotide sequence ID" value="NZ_CYYP01000018.1"/>
</dbReference>
<dbReference type="InterPro" id="IPR015422">
    <property type="entry name" value="PyrdxlP-dep_Trfase_small"/>
</dbReference>
<feature type="domain" description="Aminotransferase class V" evidence="9">
    <location>
        <begin position="10"/>
        <end position="373"/>
    </location>
</feature>
<dbReference type="InterPro" id="IPR000192">
    <property type="entry name" value="Aminotrans_V_dom"/>
</dbReference>
<gene>
    <name evidence="10" type="primary">nifS</name>
    <name evidence="10" type="ORF">ERS852381_01734</name>
</gene>
<dbReference type="SUPFAM" id="SSF53383">
    <property type="entry name" value="PLP-dependent transferases"/>
    <property type="match status" value="1"/>
</dbReference>
<evidence type="ECO:0000256" key="2">
    <source>
        <dbReference type="ARBA" id="ARBA00006490"/>
    </source>
</evidence>
<dbReference type="PIRSF" id="PIRSF005572">
    <property type="entry name" value="NifS"/>
    <property type="match status" value="1"/>
</dbReference>
<comment type="catalytic activity">
    <reaction evidence="8">
        <text>(sulfur carrier)-H + L-cysteine = (sulfur carrier)-SH + L-alanine</text>
        <dbReference type="Rhea" id="RHEA:43892"/>
        <dbReference type="Rhea" id="RHEA-COMP:14737"/>
        <dbReference type="Rhea" id="RHEA-COMP:14739"/>
        <dbReference type="ChEBI" id="CHEBI:29917"/>
        <dbReference type="ChEBI" id="CHEBI:35235"/>
        <dbReference type="ChEBI" id="CHEBI:57972"/>
        <dbReference type="ChEBI" id="CHEBI:64428"/>
        <dbReference type="EC" id="2.8.1.7"/>
    </reaction>
</comment>
<dbReference type="InterPro" id="IPR015424">
    <property type="entry name" value="PyrdxlP-dep_Trfase"/>
</dbReference>
<dbReference type="Proteomes" id="UP000095468">
    <property type="component" value="Unassembled WGS sequence"/>
</dbReference>